<dbReference type="InterPro" id="IPR018062">
    <property type="entry name" value="HTH_AraC-typ_CS"/>
</dbReference>
<dbReference type="PANTHER" id="PTHR43280">
    <property type="entry name" value="ARAC-FAMILY TRANSCRIPTIONAL REGULATOR"/>
    <property type="match status" value="1"/>
</dbReference>
<keyword evidence="4" id="KW-0472">Membrane</keyword>
<evidence type="ECO:0000256" key="1">
    <source>
        <dbReference type="ARBA" id="ARBA00023015"/>
    </source>
</evidence>
<protein>
    <submittedName>
        <fullName evidence="6">Helix-turn-helix transcriptional regulator</fullName>
    </submittedName>
</protein>
<feature type="transmembrane region" description="Helical" evidence="4">
    <location>
        <begin position="67"/>
        <end position="87"/>
    </location>
</feature>
<dbReference type="RefSeq" id="WP_302723129.1">
    <property type="nucleotide sequence ID" value="NZ_JAULRU010000583.1"/>
</dbReference>
<accession>A0ABU4RWY7</accession>
<evidence type="ECO:0000259" key="5">
    <source>
        <dbReference type="PROSITE" id="PS01124"/>
    </source>
</evidence>
<evidence type="ECO:0000256" key="2">
    <source>
        <dbReference type="ARBA" id="ARBA00023125"/>
    </source>
</evidence>
<keyword evidence="1" id="KW-0805">Transcription regulation</keyword>
<comment type="caution">
    <text evidence="6">The sequence shown here is derived from an EMBL/GenBank/DDBJ whole genome shotgun (WGS) entry which is preliminary data.</text>
</comment>
<dbReference type="PRINTS" id="PR00032">
    <property type="entry name" value="HTHARAC"/>
</dbReference>
<evidence type="ECO:0000313" key="6">
    <source>
        <dbReference type="EMBL" id="MDX6848168.1"/>
    </source>
</evidence>
<feature type="domain" description="HTH araC/xylS-type" evidence="5">
    <location>
        <begin position="236"/>
        <end position="340"/>
    </location>
</feature>
<dbReference type="SMART" id="SM00342">
    <property type="entry name" value="HTH_ARAC"/>
    <property type="match status" value="1"/>
</dbReference>
<dbReference type="SUPFAM" id="SSF46689">
    <property type="entry name" value="Homeodomain-like"/>
    <property type="match status" value="1"/>
</dbReference>
<name>A0ABU4RWY7_9GAMM</name>
<proteinExistence type="predicted"/>
<dbReference type="InterPro" id="IPR020449">
    <property type="entry name" value="Tscrpt_reg_AraC-type_HTH"/>
</dbReference>
<keyword evidence="2" id="KW-0238">DNA-binding</keyword>
<feature type="transmembrane region" description="Helical" evidence="4">
    <location>
        <begin position="99"/>
        <end position="118"/>
    </location>
</feature>
<keyword evidence="3" id="KW-0804">Transcription</keyword>
<keyword evidence="7" id="KW-1185">Reference proteome</keyword>
<dbReference type="InterPro" id="IPR018060">
    <property type="entry name" value="HTH_AraC"/>
</dbReference>
<feature type="transmembrane region" description="Helical" evidence="4">
    <location>
        <begin position="124"/>
        <end position="145"/>
    </location>
</feature>
<sequence>MTFTSLELADFILRGIATGQLLHMGLAHGSTQPHAIRISQRATISCMVAYLWLTAPLPDQFYGHWRGLLLLLTDGLIYCLWLLASYSFRDHFSLVRLPLWLQGLLTLYAAWFAYFFVIQQGVGLFHTINHVLVIVLALHIVYLAIHDYQDDLLDKRRRARIQVTCLVCVYLVFLAGVELAPEFIRHHRLYSPTNAVLVVLALVTYTVYAKNNRLSEALAPAAVFTQPQTAPHPLRQKLDQFIDSKAYQQTGLNLAALADHLNCSEYQLRKYISTELGYRNFSDFLNQHRLTDASVQLSNPELSSTPILTIALNCGFGSIGPFNRAFKLRFDCTPSEYRQTRLKTSQLQ</sequence>
<evidence type="ECO:0000256" key="4">
    <source>
        <dbReference type="SAM" id="Phobius"/>
    </source>
</evidence>
<evidence type="ECO:0000313" key="7">
    <source>
        <dbReference type="Proteomes" id="UP001273505"/>
    </source>
</evidence>
<dbReference type="Proteomes" id="UP001273505">
    <property type="component" value="Unassembled WGS sequence"/>
</dbReference>
<keyword evidence="4" id="KW-1133">Transmembrane helix</keyword>
<evidence type="ECO:0000256" key="3">
    <source>
        <dbReference type="ARBA" id="ARBA00023163"/>
    </source>
</evidence>
<dbReference type="EMBL" id="JAXAFO010000002">
    <property type="protein sequence ID" value="MDX6848168.1"/>
    <property type="molecule type" value="Genomic_DNA"/>
</dbReference>
<gene>
    <name evidence="6" type="ORF">SCD92_02280</name>
</gene>
<dbReference type="InterPro" id="IPR009057">
    <property type="entry name" value="Homeodomain-like_sf"/>
</dbReference>
<reference evidence="6 7" key="1">
    <citation type="submission" date="2023-11" db="EMBL/GenBank/DDBJ databases">
        <title>Gilvimarinus fulvus sp. nov., isolated from the surface of Kelp.</title>
        <authorList>
            <person name="Sun Y.Y."/>
            <person name="Gong Y."/>
            <person name="Du Z.J."/>
        </authorList>
    </citation>
    <scope>NUCLEOTIDE SEQUENCE [LARGE SCALE GENOMIC DNA]</scope>
    <source>
        <strain evidence="6 7">SDUM040013</strain>
    </source>
</reference>
<dbReference type="Pfam" id="PF12833">
    <property type="entry name" value="HTH_18"/>
    <property type="match status" value="1"/>
</dbReference>
<dbReference type="PROSITE" id="PS01124">
    <property type="entry name" value="HTH_ARAC_FAMILY_2"/>
    <property type="match status" value="1"/>
</dbReference>
<feature type="transmembrane region" description="Helical" evidence="4">
    <location>
        <begin position="189"/>
        <end position="208"/>
    </location>
</feature>
<dbReference type="PROSITE" id="PS00041">
    <property type="entry name" value="HTH_ARAC_FAMILY_1"/>
    <property type="match status" value="1"/>
</dbReference>
<dbReference type="PANTHER" id="PTHR43280:SF29">
    <property type="entry name" value="ARAC-FAMILY TRANSCRIPTIONAL REGULATOR"/>
    <property type="match status" value="1"/>
</dbReference>
<dbReference type="Gene3D" id="1.10.10.60">
    <property type="entry name" value="Homeodomain-like"/>
    <property type="match status" value="2"/>
</dbReference>
<organism evidence="6 7">
    <name type="scientific">Gilvimarinus gilvus</name>
    <dbReference type="NCBI Taxonomy" id="3058038"/>
    <lineage>
        <taxon>Bacteria</taxon>
        <taxon>Pseudomonadati</taxon>
        <taxon>Pseudomonadota</taxon>
        <taxon>Gammaproteobacteria</taxon>
        <taxon>Cellvibrionales</taxon>
        <taxon>Cellvibrionaceae</taxon>
        <taxon>Gilvimarinus</taxon>
    </lineage>
</organism>
<feature type="transmembrane region" description="Helical" evidence="4">
    <location>
        <begin position="157"/>
        <end position="177"/>
    </location>
</feature>
<keyword evidence="4" id="KW-0812">Transmembrane</keyword>